<sequence>MLSKLSIPGVHLTLLIMLLMIVLALTLTVAQSYFNSSEINLLVEKAEEHDLEYELVIHNQLTNSYSFNVSKVE</sequence>
<dbReference type="EMBL" id="JACJHX010000019">
    <property type="protein sequence ID" value="MBA9028845.1"/>
    <property type="molecule type" value="Genomic_DNA"/>
</dbReference>
<proteinExistence type="predicted"/>
<reference evidence="1 2" key="1">
    <citation type="submission" date="2020-08" db="EMBL/GenBank/DDBJ databases">
        <title>Genomic Encyclopedia of Type Strains, Phase IV (KMG-IV): sequencing the most valuable type-strain genomes for metagenomic binning, comparative biology and taxonomic classification.</title>
        <authorList>
            <person name="Goeker M."/>
        </authorList>
    </citation>
    <scope>NUCLEOTIDE SEQUENCE [LARGE SCALE GENOMIC DNA]</scope>
    <source>
        <strain evidence="1 2">DSM 105481</strain>
    </source>
</reference>
<evidence type="ECO:0000313" key="1">
    <source>
        <dbReference type="EMBL" id="MBA9028845.1"/>
    </source>
</evidence>
<comment type="caution">
    <text evidence="1">The sequence shown here is derived from an EMBL/GenBank/DDBJ whole genome shotgun (WGS) entry which is preliminary data.</text>
</comment>
<protein>
    <submittedName>
        <fullName evidence="1">PP-loop superfamily ATP-utilizing enzyme</fullName>
    </submittedName>
</protein>
<accession>A0ABR6CW46</accession>
<gene>
    <name evidence="1" type="ORF">HNP81_004166</name>
</gene>
<keyword evidence="2" id="KW-1185">Reference proteome</keyword>
<organism evidence="1 2">
    <name type="scientific">Peribacillus huizhouensis</name>
    <dbReference type="NCBI Taxonomy" id="1501239"/>
    <lineage>
        <taxon>Bacteria</taxon>
        <taxon>Bacillati</taxon>
        <taxon>Bacillota</taxon>
        <taxon>Bacilli</taxon>
        <taxon>Bacillales</taxon>
        <taxon>Bacillaceae</taxon>
        <taxon>Peribacillus</taxon>
    </lineage>
</organism>
<evidence type="ECO:0000313" key="2">
    <source>
        <dbReference type="Proteomes" id="UP000626697"/>
    </source>
</evidence>
<dbReference type="RefSeq" id="WP_182503812.1">
    <property type="nucleotide sequence ID" value="NZ_JACJHX010000019.1"/>
</dbReference>
<dbReference type="Proteomes" id="UP000626697">
    <property type="component" value="Unassembled WGS sequence"/>
</dbReference>
<name>A0ABR6CW46_9BACI</name>